<accession>A0A0B5F9D3</accession>
<name>A0A0B5F9D3_STRA4</name>
<protein>
    <submittedName>
        <fullName evidence="1">Uncharacterized protein</fullName>
    </submittedName>
</protein>
<dbReference type="AlphaFoldDB" id="A0A0B5F9D3"/>
<proteinExistence type="predicted"/>
<dbReference type="EMBL" id="CP010519">
    <property type="protein sequence ID" value="AJE87446.1"/>
    <property type="molecule type" value="Genomic_DNA"/>
</dbReference>
<dbReference type="Proteomes" id="UP000031523">
    <property type="component" value="Chromosome"/>
</dbReference>
<reference evidence="1 2" key="1">
    <citation type="submission" date="2015-01" db="EMBL/GenBank/DDBJ databases">
        <title>Enhanced salinomycin production by adjusting the supply of polyketide extender units in Streptomyce albus DSM 41398.</title>
        <authorList>
            <person name="Lu C."/>
        </authorList>
    </citation>
    <scope>NUCLEOTIDE SEQUENCE [LARGE SCALE GENOMIC DNA]</scope>
    <source>
        <strain evidence="2">ATCC 21838 / DSM 41398 / FERM P-419 / JCM 4703 / NBRC 107858</strain>
    </source>
</reference>
<evidence type="ECO:0000313" key="2">
    <source>
        <dbReference type="Proteomes" id="UP000031523"/>
    </source>
</evidence>
<organism evidence="1 2">
    <name type="scientific">Streptomyces albus (strain ATCC 21838 / DSM 41398 / FERM P-419 / JCM 4703 / NBRC 107858)</name>
    <dbReference type="NCBI Taxonomy" id="1081613"/>
    <lineage>
        <taxon>Bacteria</taxon>
        <taxon>Bacillati</taxon>
        <taxon>Actinomycetota</taxon>
        <taxon>Actinomycetes</taxon>
        <taxon>Kitasatosporales</taxon>
        <taxon>Streptomycetaceae</taxon>
        <taxon>Streptomyces</taxon>
    </lineage>
</organism>
<keyword evidence="2" id="KW-1185">Reference proteome</keyword>
<evidence type="ECO:0000313" key="1">
    <source>
        <dbReference type="EMBL" id="AJE87446.1"/>
    </source>
</evidence>
<gene>
    <name evidence="1" type="ORF">SLNWT_7070</name>
</gene>
<dbReference type="KEGG" id="sals:SLNWT_7070"/>
<sequence length="44" mass="4546">MPPGQLPHGNGAQLPCTCAAMLTALVLPMSVAPFQQFPSLSLLP</sequence>